<reference evidence="2" key="1">
    <citation type="submission" date="2021-12" db="EMBL/GenBank/DDBJ databases">
        <title>Prjna785345.</title>
        <authorList>
            <person name="Rujirawat T."/>
            <person name="Krajaejun T."/>
        </authorList>
    </citation>
    <scope>NUCLEOTIDE SEQUENCE</scope>
    <source>
        <strain evidence="2">Pi057C3</strain>
    </source>
</reference>
<name>A0AAD5LH23_PYTIN</name>
<proteinExistence type="predicted"/>
<gene>
    <name evidence="2" type="ORF">P43SY_000110</name>
</gene>
<feature type="compositionally biased region" description="Low complexity" evidence="1">
    <location>
        <begin position="37"/>
        <end position="55"/>
    </location>
</feature>
<dbReference type="Proteomes" id="UP001209570">
    <property type="component" value="Unassembled WGS sequence"/>
</dbReference>
<dbReference type="EMBL" id="JAKCXM010000144">
    <property type="protein sequence ID" value="KAJ0400840.1"/>
    <property type="molecule type" value="Genomic_DNA"/>
</dbReference>
<comment type="caution">
    <text evidence="2">The sequence shown here is derived from an EMBL/GenBank/DDBJ whole genome shotgun (WGS) entry which is preliminary data.</text>
</comment>
<evidence type="ECO:0000313" key="2">
    <source>
        <dbReference type="EMBL" id="KAJ0400840.1"/>
    </source>
</evidence>
<dbReference type="AlphaFoldDB" id="A0AAD5LH23"/>
<organism evidence="2 3">
    <name type="scientific">Pythium insidiosum</name>
    <name type="common">Pythiosis disease agent</name>
    <dbReference type="NCBI Taxonomy" id="114742"/>
    <lineage>
        <taxon>Eukaryota</taxon>
        <taxon>Sar</taxon>
        <taxon>Stramenopiles</taxon>
        <taxon>Oomycota</taxon>
        <taxon>Peronosporomycetes</taxon>
        <taxon>Pythiales</taxon>
        <taxon>Pythiaceae</taxon>
        <taxon>Pythium</taxon>
    </lineage>
</organism>
<keyword evidence="3" id="KW-1185">Reference proteome</keyword>
<evidence type="ECO:0000256" key="1">
    <source>
        <dbReference type="SAM" id="MobiDB-lite"/>
    </source>
</evidence>
<protein>
    <submittedName>
        <fullName evidence="2">Uncharacterized protein</fullName>
    </submittedName>
</protein>
<feature type="region of interest" description="Disordered" evidence="1">
    <location>
        <begin position="26"/>
        <end position="66"/>
    </location>
</feature>
<evidence type="ECO:0000313" key="3">
    <source>
        <dbReference type="Proteomes" id="UP001209570"/>
    </source>
</evidence>
<sequence length="435" mass="49287">MPSDAMLWNDIVALLSDRSEIDVALPLGMESNGGGPAARAPPSASKAPSPSDPHSGPQHARGRDLRRHREAMARYRLEHRTRKGELERQEHLLVLELRRLLEESKALRTSASDGRPDRLVELQRLVHIDDGLRRERAALEERLVVHEQLRRLLVRDVCSTPAPPLTLETSEPKDWQPQINGRWIQFADDELPFFYRPQTDDECLQHVMRSLEGLRHMLHRFARHPSRVTTTECLGWSTEHALEREDPTRPVLRYRFTRQARCRHSSIRELQAQAWRLLTDASVVQRMYTTRVVTTHLQTLSDGSIVHLRNVPTKENHTRFRHVTLTKRLTCGEHLRGGKNSAAVLTVVMDSDCCRLLPAKTATTTTGAEALIKDGGWSIRFIEGVDPADPTAVLVDCTGFQQCADAAHAQHVLMEVCAALLRLEHMILAPQLLPL</sequence>
<accession>A0AAD5LH23</accession>